<name>A0ABS3I8G9_9MICO</name>
<reference evidence="3" key="2">
    <citation type="submission" date="2023-07" db="EMBL/GenBank/DDBJ databases">
        <title>Myceligenerans salitolerans sp. nov., a halotolerant actinomycete isolated from a salt lake in Xinjiang, China.</title>
        <authorList>
            <person name="Guan T."/>
        </authorList>
    </citation>
    <scope>NUCLEOTIDE SEQUENCE [LARGE SCALE GENOMIC DNA]</scope>
    <source>
        <strain evidence="3">XHU 5031</strain>
    </source>
</reference>
<evidence type="ECO:0008006" key="4">
    <source>
        <dbReference type="Google" id="ProtNLM"/>
    </source>
</evidence>
<accession>A0ABS3I8G9</accession>
<dbReference type="InterPro" id="IPR006336">
    <property type="entry name" value="GCS2"/>
</dbReference>
<protein>
    <recommendedName>
        <fullName evidence="4">Glutamate--cysteine ligase</fullName>
    </recommendedName>
</protein>
<comment type="catalytic activity">
    <reaction evidence="1">
        <text>L-cysteine + L-glutamate + ATP = gamma-L-glutamyl-L-cysteine + ADP + phosphate + H(+)</text>
        <dbReference type="Rhea" id="RHEA:13285"/>
        <dbReference type="ChEBI" id="CHEBI:15378"/>
        <dbReference type="ChEBI" id="CHEBI:29985"/>
        <dbReference type="ChEBI" id="CHEBI:30616"/>
        <dbReference type="ChEBI" id="CHEBI:35235"/>
        <dbReference type="ChEBI" id="CHEBI:43474"/>
        <dbReference type="ChEBI" id="CHEBI:58173"/>
        <dbReference type="ChEBI" id="CHEBI:456216"/>
        <dbReference type="EC" id="6.3.2.2"/>
    </reaction>
</comment>
<evidence type="ECO:0000313" key="3">
    <source>
        <dbReference type="Proteomes" id="UP000664617"/>
    </source>
</evidence>
<dbReference type="Gene3D" id="3.30.590.20">
    <property type="match status" value="1"/>
</dbReference>
<dbReference type="Proteomes" id="UP000664617">
    <property type="component" value="Unassembled WGS sequence"/>
</dbReference>
<organism evidence="2 3">
    <name type="scientific">Myceligenerans salitolerans</name>
    <dbReference type="NCBI Taxonomy" id="1230528"/>
    <lineage>
        <taxon>Bacteria</taxon>
        <taxon>Bacillati</taxon>
        <taxon>Actinomycetota</taxon>
        <taxon>Actinomycetes</taxon>
        <taxon>Micrococcales</taxon>
        <taxon>Promicromonosporaceae</taxon>
        <taxon>Myceligenerans</taxon>
    </lineage>
</organism>
<gene>
    <name evidence="2" type="ORF">J0911_09345</name>
</gene>
<proteinExistence type="predicted"/>
<dbReference type="SUPFAM" id="SSF55931">
    <property type="entry name" value="Glutamine synthetase/guanido kinase"/>
    <property type="match status" value="1"/>
</dbReference>
<evidence type="ECO:0000313" key="2">
    <source>
        <dbReference type="EMBL" id="MBO0609234.1"/>
    </source>
</evidence>
<sequence>MPYKCGFEFEYVLVDSSQRIRDFTSLDFRELDRALADGEGTEDDSLTRGDLSIKSGYWYLEGDERFGPDGTFLDLRVKGAEVRTPIAGTLTGAADHLLRLQNDLEARLAPLGLGLGIVGFHPTLTEYRIEPPLNDWERAMRAEHHEYGYANVSNVSFGPDVNLSFPGLNADGVVDLTRKLTHYSPYLVPFSFSSPFFDGGPWGGPSRRTYERTWRRVAARCFVEREPAPSVEPVFVYRPRVPAERGRIEFKAYDAFLSRAHLLAGAALVLGVCLSDELPGRDDVPSRELHQLAAARAFDSPGIADGAAEVLEAARTALAGLPDEAELLRPFADLLDRGRTPADDLLDAYARTGRTFHQGGLR</sequence>
<keyword evidence="3" id="KW-1185">Reference proteome</keyword>
<dbReference type="Pfam" id="PF04107">
    <property type="entry name" value="GCS2"/>
    <property type="match status" value="1"/>
</dbReference>
<dbReference type="RefSeq" id="WP_207275198.1">
    <property type="nucleotide sequence ID" value="NZ_JAFMPK010000038.1"/>
</dbReference>
<reference evidence="2 3" key="1">
    <citation type="submission" date="2021-03" db="EMBL/GenBank/DDBJ databases">
        <authorList>
            <person name="Xin L."/>
        </authorList>
    </citation>
    <scope>NUCLEOTIDE SEQUENCE [LARGE SCALE GENOMIC DNA]</scope>
    <source>
        <strain evidence="2 3">XHU 5031</strain>
    </source>
</reference>
<dbReference type="InterPro" id="IPR014746">
    <property type="entry name" value="Gln_synth/guanido_kin_cat_dom"/>
</dbReference>
<evidence type="ECO:0000256" key="1">
    <source>
        <dbReference type="ARBA" id="ARBA00048819"/>
    </source>
</evidence>
<comment type="caution">
    <text evidence="2">The sequence shown here is derived from an EMBL/GenBank/DDBJ whole genome shotgun (WGS) entry which is preliminary data.</text>
</comment>
<dbReference type="EMBL" id="JAFMPK010000038">
    <property type="protein sequence ID" value="MBO0609234.1"/>
    <property type="molecule type" value="Genomic_DNA"/>
</dbReference>